<gene>
    <name evidence="1" type="ORF">JYZ213_LOCUS44883</name>
</gene>
<protein>
    <submittedName>
        <fullName evidence="1">Uncharacterized protein</fullName>
    </submittedName>
</protein>
<feature type="non-terminal residue" evidence="1">
    <location>
        <position position="46"/>
    </location>
</feature>
<evidence type="ECO:0000313" key="1">
    <source>
        <dbReference type="EMBL" id="CAF1526597.1"/>
    </source>
</evidence>
<organism evidence="1 2">
    <name type="scientific">Adineta steineri</name>
    <dbReference type="NCBI Taxonomy" id="433720"/>
    <lineage>
        <taxon>Eukaryota</taxon>
        <taxon>Metazoa</taxon>
        <taxon>Spiralia</taxon>
        <taxon>Gnathifera</taxon>
        <taxon>Rotifera</taxon>
        <taxon>Eurotatoria</taxon>
        <taxon>Bdelloidea</taxon>
        <taxon>Adinetida</taxon>
        <taxon>Adinetidae</taxon>
        <taxon>Adineta</taxon>
    </lineage>
</organism>
<reference evidence="1" key="1">
    <citation type="submission" date="2021-02" db="EMBL/GenBank/DDBJ databases">
        <authorList>
            <person name="Nowell W R."/>
        </authorList>
    </citation>
    <scope>NUCLEOTIDE SEQUENCE</scope>
</reference>
<accession>A0A815UZR0</accession>
<comment type="caution">
    <text evidence="1">The sequence shown here is derived from an EMBL/GenBank/DDBJ whole genome shotgun (WGS) entry which is preliminary data.</text>
</comment>
<dbReference type="EMBL" id="CAJNOG010003159">
    <property type="protein sequence ID" value="CAF1526597.1"/>
    <property type="molecule type" value="Genomic_DNA"/>
</dbReference>
<dbReference type="Proteomes" id="UP000663845">
    <property type="component" value="Unassembled WGS sequence"/>
</dbReference>
<sequence>MDKVKDTVNSLFGRKPTGPKIRYGVVAAGWISQSSFMPGVGQTSNS</sequence>
<dbReference type="AlphaFoldDB" id="A0A815UZR0"/>
<proteinExistence type="predicted"/>
<evidence type="ECO:0000313" key="2">
    <source>
        <dbReference type="Proteomes" id="UP000663845"/>
    </source>
</evidence>
<name>A0A815UZR0_9BILA</name>